<keyword evidence="2 4" id="KW-0808">Transferase</keyword>
<dbReference type="NCBIfam" id="NF045823">
    <property type="entry name" value="PthPhpthDimycoMt"/>
    <property type="match status" value="1"/>
</dbReference>
<evidence type="ECO:0000256" key="2">
    <source>
        <dbReference type="ARBA" id="ARBA00022679"/>
    </source>
</evidence>
<accession>A0ABN9P776</accession>
<dbReference type="NCBIfam" id="NF045825">
    <property type="entry name" value="FAmtase_mtf2"/>
    <property type="match status" value="1"/>
</dbReference>
<feature type="domain" description="Methyltransferase type 11" evidence="3">
    <location>
        <begin position="89"/>
        <end position="183"/>
    </location>
</feature>
<evidence type="ECO:0000259" key="3">
    <source>
        <dbReference type="Pfam" id="PF08241"/>
    </source>
</evidence>
<dbReference type="EC" id="2.1.-.-" evidence="4"/>
<dbReference type="GO" id="GO:0032259">
    <property type="term" value="P:methylation"/>
    <property type="evidence" value="ECO:0007669"/>
    <property type="project" value="UniProtKB-KW"/>
</dbReference>
<dbReference type="CDD" id="cd02440">
    <property type="entry name" value="AdoMet_MTases"/>
    <property type="match status" value="1"/>
</dbReference>
<dbReference type="RefSeq" id="WP_316512949.1">
    <property type="nucleotide sequence ID" value="NZ_OY726395.1"/>
</dbReference>
<dbReference type="InterPro" id="IPR013216">
    <property type="entry name" value="Methyltransf_11"/>
</dbReference>
<dbReference type="GO" id="GO:0008168">
    <property type="term" value="F:methyltransferase activity"/>
    <property type="evidence" value="ECO:0007669"/>
    <property type="project" value="UniProtKB-KW"/>
</dbReference>
<dbReference type="Proteomes" id="UP001190466">
    <property type="component" value="Chromosome"/>
</dbReference>
<protein>
    <submittedName>
        <fullName evidence="4">Class I SAM-dependent methyltransferase</fullName>
        <ecNumber evidence="4">2.1.-.-</ecNumber>
    </submittedName>
</protein>
<dbReference type="EMBL" id="OY726395">
    <property type="protein sequence ID" value="CAJ1587148.1"/>
    <property type="molecule type" value="Genomic_DNA"/>
</dbReference>
<gene>
    <name evidence="4" type="ORF">MU0050_004640</name>
</gene>
<dbReference type="InterPro" id="IPR029063">
    <property type="entry name" value="SAM-dependent_MTases_sf"/>
</dbReference>
<evidence type="ECO:0000313" key="5">
    <source>
        <dbReference type="Proteomes" id="UP001190466"/>
    </source>
</evidence>
<sequence length="273" mass="31047">MAVRTGGWSSRDRILPTLNAKFTQLAQKSIYRYATRRLNSDDVVFLNYGYEEDPPMALALSPADEPNRFPIQLYHRTASQVELEGKRVLEVGCGHGGGASYITRVLGPESYIGLDVNPVGIEYCRRQHQLPNLDFVQGDAEELPFLDASFDAVINVESSHLYPRFSRFLDEVGRVLRPGGHFLYTDARSTRQIAEWEAALAAGPLQVVSYQVINTEVRRGMKMTLEQWQDVIDRVTPRMFRRMVHDFAPAQKAYDDLSSEGSSEYRLYCFIRA</sequence>
<dbReference type="Pfam" id="PF08241">
    <property type="entry name" value="Methyltransf_11"/>
    <property type="match status" value="1"/>
</dbReference>
<keyword evidence="5" id="KW-1185">Reference proteome</keyword>
<dbReference type="PANTHER" id="PTHR44068">
    <property type="entry name" value="ZGC:194242"/>
    <property type="match status" value="1"/>
</dbReference>
<dbReference type="InterPro" id="IPR050447">
    <property type="entry name" value="Erg6_SMT_methyltransf"/>
</dbReference>
<dbReference type="InterPro" id="IPR054916">
    <property type="entry name" value="FAmtase_mtf2"/>
</dbReference>
<proteinExistence type="predicted"/>
<dbReference type="PANTHER" id="PTHR44068:SF11">
    <property type="entry name" value="GERANYL DIPHOSPHATE 2-C-METHYLTRANSFERASE"/>
    <property type="match status" value="1"/>
</dbReference>
<organism evidence="4 5">
    <name type="scientific">[Mycobacterium] wendilense</name>
    <dbReference type="NCBI Taxonomy" id="3064284"/>
    <lineage>
        <taxon>Bacteria</taxon>
        <taxon>Bacillati</taxon>
        <taxon>Actinomycetota</taxon>
        <taxon>Actinomycetes</taxon>
        <taxon>Mycobacteriales</taxon>
        <taxon>Mycobacteriaceae</taxon>
        <taxon>Mycolicibacter</taxon>
    </lineage>
</organism>
<dbReference type="SUPFAM" id="SSF53335">
    <property type="entry name" value="S-adenosyl-L-methionine-dependent methyltransferases"/>
    <property type="match status" value="1"/>
</dbReference>
<keyword evidence="1 4" id="KW-0489">Methyltransferase</keyword>
<name>A0ABN9P776_9MYCO</name>
<evidence type="ECO:0000256" key="1">
    <source>
        <dbReference type="ARBA" id="ARBA00022603"/>
    </source>
</evidence>
<reference evidence="4 5" key="1">
    <citation type="submission" date="2023-08" db="EMBL/GenBank/DDBJ databases">
        <authorList>
            <person name="Folkvardsen B D."/>
            <person name="Norman A."/>
        </authorList>
    </citation>
    <scope>NUCLEOTIDE SEQUENCE [LARGE SCALE GENOMIC DNA]</scope>
    <source>
        <strain evidence="4 5">Mu0050</strain>
    </source>
</reference>
<dbReference type="Gene3D" id="3.40.50.150">
    <property type="entry name" value="Vaccinia Virus protein VP39"/>
    <property type="match status" value="1"/>
</dbReference>
<dbReference type="InterPro" id="IPR054877">
    <property type="entry name" value="PthPhpthDimycoMt"/>
</dbReference>
<evidence type="ECO:0000313" key="4">
    <source>
        <dbReference type="EMBL" id="CAJ1587148.1"/>
    </source>
</evidence>